<evidence type="ECO:0000313" key="2">
    <source>
        <dbReference type="Proteomes" id="UP001556220"/>
    </source>
</evidence>
<dbReference type="EMBL" id="JBFOHK010000003">
    <property type="protein sequence ID" value="MEW9572615.1"/>
    <property type="molecule type" value="Genomic_DNA"/>
</dbReference>
<dbReference type="SUPFAM" id="SSF48452">
    <property type="entry name" value="TPR-like"/>
    <property type="match status" value="1"/>
</dbReference>
<dbReference type="Proteomes" id="UP001556220">
    <property type="component" value="Unassembled WGS sequence"/>
</dbReference>
<dbReference type="Gene3D" id="1.25.40.10">
    <property type="entry name" value="Tetratricopeptide repeat domain"/>
    <property type="match status" value="1"/>
</dbReference>
<name>A0ABV3QFJ8_9GAMM</name>
<dbReference type="InterPro" id="IPR011990">
    <property type="entry name" value="TPR-like_helical_dom_sf"/>
</dbReference>
<accession>A0ABV3QFJ8</accession>
<dbReference type="PANTHER" id="PTHR47691:SF3">
    <property type="entry name" value="HTH-TYPE TRANSCRIPTIONAL REGULATOR RV0890C-RELATED"/>
    <property type="match status" value="1"/>
</dbReference>
<protein>
    <recommendedName>
        <fullName evidence="3">AAA+ ATPase domain-containing protein</fullName>
    </recommendedName>
</protein>
<evidence type="ECO:0008006" key="3">
    <source>
        <dbReference type="Google" id="ProtNLM"/>
    </source>
</evidence>
<dbReference type="Gene3D" id="3.40.50.300">
    <property type="entry name" value="P-loop containing nucleotide triphosphate hydrolases"/>
    <property type="match status" value="1"/>
</dbReference>
<keyword evidence="2" id="KW-1185">Reference proteome</keyword>
<comment type="caution">
    <text evidence="1">The sequence shown here is derived from an EMBL/GenBank/DDBJ whole genome shotgun (WGS) entry which is preliminary data.</text>
</comment>
<sequence>MRAYFNGLADKIQASSSDVESRVHFVAAIRHLLQVVDYSLLEWIACRSPSPDTQPSHETLDGLRSPTDGVLVDSLDSLLISADQNGWSGLYRVGMAEIPDQSSALHLCADVAPTLFSLLRKIVALRNDGGEGHGLPGGCDREAELEAYKYVLSTLGFLLPRLDGSELLVGPVGGEVRLRMLACVHGRPVLVRRIRIINSSKVRIQAQYYGQNGQIESYSYEAANIFACFVGKHQPLLVKFDNGWRPLCYIPERITDTFTGRSEECISINDWFSDVESRACLVYGDGGVGKTTLVVEFLHKILEEEMRVEWRPRVISFYTAKRSQFGVDGLAPIGMGQPHLMDLLSHLYVLLFEEYPDRDFYRKSVGAAAMLMQERMRNELGLEKNEHLIIIDNAETLIENETERDQLGQEIKDVARRLGRIIVTSRRREVLGADPVEVKPLSTVEAVKFLRARGQDKLKISAIKKASDIELIDVVQGLERRPLVLDAFLNALNDPNYNTLSKAKERVAGMLRKDLGSFLFSDAWVRLSKDMRRLLVLMTRVADVHDSQSLKICANVCDISINDAERAIEESSGIASVVNIEGGVQISFSNNFLDFCSDKAIVTQEEINRAKQLYTQFLRRARAFTGDRVKEAFRIPVAKAAHRALAEGDISAAKSLYEQAVVTDSTNGFLFDRFAYFLFHEYRDMSAALHNAKIATGLQPNEGELWFTRGMIEARLGEVRSAEASLSRAEKFGVPKFRCSLQLAWAYLKAKPRQLGLATSVIRYLETASFQLPSYSKDRVEVQRLKDRLSALSG</sequence>
<dbReference type="PANTHER" id="PTHR47691">
    <property type="entry name" value="REGULATOR-RELATED"/>
    <property type="match status" value="1"/>
</dbReference>
<reference evidence="1 2" key="1">
    <citation type="submission" date="2024-06" db="EMBL/GenBank/DDBJ databases">
        <authorList>
            <person name="Woo H."/>
        </authorList>
    </citation>
    <scope>NUCLEOTIDE SEQUENCE [LARGE SCALE GENOMIC DNA]</scope>
    <source>
        <strain evidence="1 2">Si-c</strain>
    </source>
</reference>
<evidence type="ECO:0000313" key="1">
    <source>
        <dbReference type="EMBL" id="MEW9572615.1"/>
    </source>
</evidence>
<proteinExistence type="predicted"/>
<dbReference type="SUPFAM" id="SSF52540">
    <property type="entry name" value="P-loop containing nucleoside triphosphate hydrolases"/>
    <property type="match status" value="1"/>
</dbReference>
<dbReference type="RefSeq" id="WP_367854682.1">
    <property type="nucleotide sequence ID" value="NZ_JBFOHK010000003.1"/>
</dbReference>
<gene>
    <name evidence="1" type="ORF">ABQJ54_12725</name>
</gene>
<dbReference type="InterPro" id="IPR027417">
    <property type="entry name" value="P-loop_NTPase"/>
</dbReference>
<organism evidence="1 2">
    <name type="scientific">Rhodanobacter lycopersici</name>
    <dbReference type="NCBI Taxonomy" id="3162487"/>
    <lineage>
        <taxon>Bacteria</taxon>
        <taxon>Pseudomonadati</taxon>
        <taxon>Pseudomonadota</taxon>
        <taxon>Gammaproteobacteria</taxon>
        <taxon>Lysobacterales</taxon>
        <taxon>Rhodanobacteraceae</taxon>
        <taxon>Rhodanobacter</taxon>
    </lineage>
</organism>